<evidence type="ECO:0000313" key="2">
    <source>
        <dbReference type="EMBL" id="TDP37904.1"/>
    </source>
</evidence>
<dbReference type="RefSeq" id="WP_067488778.1">
    <property type="nucleotide sequence ID" value="NZ_SNXK01000004.1"/>
</dbReference>
<feature type="region of interest" description="Disordered" evidence="1">
    <location>
        <begin position="225"/>
        <end position="314"/>
    </location>
</feature>
<reference evidence="2 3" key="1">
    <citation type="submission" date="2019-03" db="EMBL/GenBank/DDBJ databases">
        <title>Genomic Encyclopedia of Type Strains, Phase IV (KMG-IV): sequencing the most valuable type-strain genomes for metagenomic binning, comparative biology and taxonomic classification.</title>
        <authorList>
            <person name="Goeker M."/>
        </authorList>
    </citation>
    <scope>NUCLEOTIDE SEQUENCE [LARGE SCALE GENOMIC DNA]</scope>
    <source>
        <strain evidence="2 3">DSM 44496</strain>
    </source>
</reference>
<proteinExistence type="predicted"/>
<accession>A0A4R6PHV3</accession>
<evidence type="ECO:0000313" key="3">
    <source>
        <dbReference type="Proteomes" id="UP000295087"/>
    </source>
</evidence>
<feature type="compositionally biased region" description="Basic and acidic residues" evidence="1">
    <location>
        <begin position="291"/>
        <end position="303"/>
    </location>
</feature>
<dbReference type="EMBL" id="SNXK01000004">
    <property type="protein sequence ID" value="TDP37904.1"/>
    <property type="molecule type" value="Genomic_DNA"/>
</dbReference>
<name>A0A4R6PHV3_NOCIG</name>
<protein>
    <submittedName>
        <fullName evidence="2">Uncharacterized protein</fullName>
    </submittedName>
</protein>
<organism evidence="2 3">
    <name type="scientific">Nocardia ignorata</name>
    <dbReference type="NCBI Taxonomy" id="145285"/>
    <lineage>
        <taxon>Bacteria</taxon>
        <taxon>Bacillati</taxon>
        <taxon>Actinomycetota</taxon>
        <taxon>Actinomycetes</taxon>
        <taxon>Mycobacteriales</taxon>
        <taxon>Nocardiaceae</taxon>
        <taxon>Nocardia</taxon>
    </lineage>
</organism>
<comment type="caution">
    <text evidence="2">The sequence shown here is derived from an EMBL/GenBank/DDBJ whole genome shotgun (WGS) entry which is preliminary data.</text>
</comment>
<keyword evidence="3" id="KW-1185">Reference proteome</keyword>
<sequence length="419" mass="45540">MSDDFRGDLRPPRRHGTTWRESEYRILADDLRAGVDLARTARTLGRTESAVRTALRNFVPPEDRISTAERERWVRTRLVAEPEWDWWAVVIDQHRRSGSRLWFTRHEHCARIGWRRKTPMPALAQELDTSELSVAELLRSLGLVESIEEAADRLGATPGHALAERVSARRDRAVGARWILVVDGAAGTTHPRNAPTRRHISLHETRAAAEAERDRILAWHQRLTASARRSGPATGQDIDSPYTYGDTTVLRDHGAPAPAPAAAAAPADRSHRSAHSDRGAAALPSVGDLAETARPHRQARADGDAAASSGPADARESVWWTIAERGLGASTGPTRCGEVAAVGSGGEVAAEALAVGDIIRVPVPDGYLQDRIIAITRAGAGAPVTVDLAPVGNSRIRRVVEFGAQERVEVVRHTEQRSA</sequence>
<gene>
    <name evidence="2" type="ORF">DFR75_104256</name>
</gene>
<evidence type="ECO:0000256" key="1">
    <source>
        <dbReference type="SAM" id="MobiDB-lite"/>
    </source>
</evidence>
<dbReference type="Proteomes" id="UP000295087">
    <property type="component" value="Unassembled WGS sequence"/>
</dbReference>
<feature type="compositionally biased region" description="Basic and acidic residues" evidence="1">
    <location>
        <begin position="268"/>
        <end position="278"/>
    </location>
</feature>
<dbReference type="AlphaFoldDB" id="A0A4R6PHV3"/>